<gene>
    <name evidence="1" type="ORF">J2Z66_002718</name>
</gene>
<dbReference type="RefSeq" id="WP_209971849.1">
    <property type="nucleotide sequence ID" value="NZ_JAGGLB010000007.1"/>
</dbReference>
<dbReference type="EMBL" id="JAGGLB010000007">
    <property type="protein sequence ID" value="MBP1991111.1"/>
    <property type="molecule type" value="Genomic_DNA"/>
</dbReference>
<protein>
    <recommendedName>
        <fullName evidence="3">Alpha-L-rhamnosidase six-hairpin glycosidase domain-containing protein</fullName>
    </recommendedName>
</protein>
<evidence type="ECO:0000313" key="2">
    <source>
        <dbReference type="Proteomes" id="UP001519287"/>
    </source>
</evidence>
<evidence type="ECO:0008006" key="3">
    <source>
        <dbReference type="Google" id="ProtNLM"/>
    </source>
</evidence>
<dbReference type="InterPro" id="IPR012341">
    <property type="entry name" value="6hp_glycosidase-like_sf"/>
</dbReference>
<evidence type="ECO:0000313" key="1">
    <source>
        <dbReference type="EMBL" id="MBP1991111.1"/>
    </source>
</evidence>
<sequence length="883" mass="99933">MQKLAILWANGPSSGSILVRHGVLISAKVISQEGEWSGEAWSFQANGDLRIELEVEESDPLGKVRTVVTVQSVTHPFSFFVQDVSQDYPIYIPAYGAAVTESGDLRSYNQLQQAITDRGLLTNLTKLEAEPEESYDNAAAATRNQPSPIWLGTGRDTRIFEAQARGRASNNFWSPPVGGSDLQWDWIQPRQHSIERGLPENEGRPVRYYYMSGRGMGCADNVTRRLEDGILPILHTTFVDDDIRYHSRSFVSYESTPLVAGAARGTHYLLADGYGFGHMFTEEQAQERAKLLEAETSGAENTVFYCSIDIENTAMVPRYAWFKNLIPNIGGISYSFDGRTGFAQYAEDRVFCVTFCNGKPLRTEETAILLKPGETVKIEFYLPHEPISRERAERLGEQKFQARFEECRSFWKQRCAKGGQIKLPEKRIEEMIQAGLLHLDLVSYGKDPEGTIVPAIGIYTAIGSESSPIIQFMDSMGWGDMSARALAFFLDKQHEDGFIQNFGGYMLETGAALWCIGEHYRYTRDDSWLAAIKPKLLKSYQYLLSWRERNEREELRGRGYGMIEGKTADPEDPFHSYMLNGYAYLGLSRLAEILAESDPDLSSQIGEHALLLKADIRTAFFQSVASSPVVPLGDGSWVPTAPPWVEANAPLALYEEGENCFTHATFMGRDSMLGPLYLLFHEVIALDESVADFMMNYHNELMLTRNVGFSQPYYCIHPWAHIKRGEVKPFLKAYYNSFAGLADRETYSFWEHYYQVSPHKTHEEAWFLMQSRWMLYMEEGDVLRLLPAIPRKWLEHGEVIELTDLNSYFGKFSLTVKSELNDGRITAKFTCGPERRPASVKLRLPHPAGKKASHAVGGAYIESEEAVLIHIEEEQTELTLFFE</sequence>
<comment type="caution">
    <text evidence="1">The sequence shown here is derived from an EMBL/GenBank/DDBJ whole genome shotgun (WGS) entry which is preliminary data.</text>
</comment>
<organism evidence="1 2">
    <name type="scientific">Paenibacillus eucommiae</name>
    <dbReference type="NCBI Taxonomy" id="1355755"/>
    <lineage>
        <taxon>Bacteria</taxon>
        <taxon>Bacillati</taxon>
        <taxon>Bacillota</taxon>
        <taxon>Bacilli</taxon>
        <taxon>Bacillales</taxon>
        <taxon>Paenibacillaceae</taxon>
        <taxon>Paenibacillus</taxon>
    </lineage>
</organism>
<keyword evidence="2" id="KW-1185">Reference proteome</keyword>
<dbReference type="Gene3D" id="1.50.10.10">
    <property type="match status" value="1"/>
</dbReference>
<dbReference type="InterPro" id="IPR008928">
    <property type="entry name" value="6-hairpin_glycosidase_sf"/>
</dbReference>
<name>A0ABS4IVT7_9BACL</name>
<reference evidence="1 2" key="1">
    <citation type="submission" date="2021-03" db="EMBL/GenBank/DDBJ databases">
        <title>Genomic Encyclopedia of Type Strains, Phase IV (KMG-IV): sequencing the most valuable type-strain genomes for metagenomic binning, comparative biology and taxonomic classification.</title>
        <authorList>
            <person name="Goeker M."/>
        </authorList>
    </citation>
    <scope>NUCLEOTIDE SEQUENCE [LARGE SCALE GENOMIC DNA]</scope>
    <source>
        <strain evidence="1 2">DSM 26048</strain>
    </source>
</reference>
<dbReference type="Proteomes" id="UP001519287">
    <property type="component" value="Unassembled WGS sequence"/>
</dbReference>
<proteinExistence type="predicted"/>
<dbReference type="SUPFAM" id="SSF48208">
    <property type="entry name" value="Six-hairpin glycosidases"/>
    <property type="match status" value="1"/>
</dbReference>
<accession>A0ABS4IVT7</accession>